<gene>
    <name evidence="2" type="ORF">HaLaN_23073</name>
</gene>
<feature type="region of interest" description="Disordered" evidence="1">
    <location>
        <begin position="1"/>
        <end position="62"/>
    </location>
</feature>
<feature type="non-terminal residue" evidence="2">
    <location>
        <position position="1"/>
    </location>
</feature>
<name>A0A699ZS14_HAELA</name>
<accession>A0A699ZS14</accession>
<evidence type="ECO:0000256" key="1">
    <source>
        <dbReference type="SAM" id="MobiDB-lite"/>
    </source>
</evidence>
<comment type="caution">
    <text evidence="2">The sequence shown here is derived from an EMBL/GenBank/DDBJ whole genome shotgun (WGS) entry which is preliminary data.</text>
</comment>
<evidence type="ECO:0000313" key="2">
    <source>
        <dbReference type="EMBL" id="GFH25151.1"/>
    </source>
</evidence>
<dbReference type="Proteomes" id="UP000485058">
    <property type="component" value="Unassembled WGS sequence"/>
</dbReference>
<protein>
    <submittedName>
        <fullName evidence="2">Uncharacterized protein</fullName>
    </submittedName>
</protein>
<feature type="compositionally biased region" description="Low complexity" evidence="1">
    <location>
        <begin position="41"/>
        <end position="50"/>
    </location>
</feature>
<reference evidence="2 3" key="1">
    <citation type="submission" date="2020-02" db="EMBL/GenBank/DDBJ databases">
        <title>Draft genome sequence of Haematococcus lacustris strain NIES-144.</title>
        <authorList>
            <person name="Morimoto D."/>
            <person name="Nakagawa S."/>
            <person name="Yoshida T."/>
            <person name="Sawayama S."/>
        </authorList>
    </citation>
    <scope>NUCLEOTIDE SEQUENCE [LARGE SCALE GENOMIC DNA]</scope>
    <source>
        <strain evidence="2 3">NIES-144</strain>
    </source>
</reference>
<feature type="non-terminal residue" evidence="2">
    <location>
        <position position="62"/>
    </location>
</feature>
<dbReference type="AlphaFoldDB" id="A0A699ZS14"/>
<organism evidence="2 3">
    <name type="scientific">Haematococcus lacustris</name>
    <name type="common">Green alga</name>
    <name type="synonym">Haematococcus pluvialis</name>
    <dbReference type="NCBI Taxonomy" id="44745"/>
    <lineage>
        <taxon>Eukaryota</taxon>
        <taxon>Viridiplantae</taxon>
        <taxon>Chlorophyta</taxon>
        <taxon>core chlorophytes</taxon>
        <taxon>Chlorophyceae</taxon>
        <taxon>CS clade</taxon>
        <taxon>Chlamydomonadales</taxon>
        <taxon>Haematococcaceae</taxon>
        <taxon>Haematococcus</taxon>
    </lineage>
</organism>
<sequence>MSSSGGTSQLLGSSLSPPGPPGLSPAAAPTAPPAAAPSPVAPGSDPPGVGHRQAMTPIELPW</sequence>
<dbReference type="EMBL" id="BLLF01002735">
    <property type="protein sequence ID" value="GFH25151.1"/>
    <property type="molecule type" value="Genomic_DNA"/>
</dbReference>
<keyword evidence="3" id="KW-1185">Reference proteome</keyword>
<evidence type="ECO:0000313" key="3">
    <source>
        <dbReference type="Proteomes" id="UP000485058"/>
    </source>
</evidence>
<feature type="compositionally biased region" description="Pro residues" evidence="1">
    <location>
        <begin position="30"/>
        <end position="40"/>
    </location>
</feature>
<feature type="compositionally biased region" description="Low complexity" evidence="1">
    <location>
        <begin position="1"/>
        <end position="16"/>
    </location>
</feature>
<proteinExistence type="predicted"/>